<dbReference type="PANTHER" id="PTHR12483">
    <property type="entry name" value="SOLUTE CARRIER FAMILY 31 COPPER TRANSPORTERS"/>
    <property type="match status" value="1"/>
</dbReference>
<feature type="transmembrane region" description="Helical" evidence="4">
    <location>
        <begin position="20"/>
        <end position="42"/>
    </location>
</feature>
<accession>A0A9P7Z969</accession>
<evidence type="ECO:0000256" key="3">
    <source>
        <dbReference type="ARBA" id="ARBA00023136"/>
    </source>
</evidence>
<keyword evidence="4" id="KW-0187">Copper transport</keyword>
<dbReference type="GO" id="GO:0005375">
    <property type="term" value="F:copper ion transmembrane transporter activity"/>
    <property type="evidence" value="ECO:0007669"/>
    <property type="project" value="UniProtKB-UniRule"/>
</dbReference>
<protein>
    <recommendedName>
        <fullName evidence="4">Copper transport protein</fullName>
    </recommendedName>
</protein>
<organism evidence="5 6">
    <name type="scientific">Calycina marina</name>
    <dbReference type="NCBI Taxonomy" id="1763456"/>
    <lineage>
        <taxon>Eukaryota</taxon>
        <taxon>Fungi</taxon>
        <taxon>Dikarya</taxon>
        <taxon>Ascomycota</taxon>
        <taxon>Pezizomycotina</taxon>
        <taxon>Leotiomycetes</taxon>
        <taxon>Helotiales</taxon>
        <taxon>Pezizellaceae</taxon>
        <taxon>Calycina</taxon>
    </lineage>
</organism>
<keyword evidence="2 4" id="KW-1133">Transmembrane helix</keyword>
<keyword evidence="4" id="KW-0406">Ion transport</keyword>
<comment type="caution">
    <text evidence="5">The sequence shown here is derived from an EMBL/GenBank/DDBJ whole genome shotgun (WGS) entry which is preliminary data.</text>
</comment>
<keyword evidence="1 4" id="KW-0812">Transmembrane</keyword>
<name>A0A9P7Z969_9HELO</name>
<dbReference type="Proteomes" id="UP000887226">
    <property type="component" value="Unassembled WGS sequence"/>
</dbReference>
<proteinExistence type="inferred from homology"/>
<gene>
    <name evidence="5" type="ORF">BJ878DRAFT_414876</name>
</gene>
<evidence type="ECO:0000313" key="6">
    <source>
        <dbReference type="Proteomes" id="UP000887226"/>
    </source>
</evidence>
<dbReference type="Pfam" id="PF04145">
    <property type="entry name" value="Ctr"/>
    <property type="match status" value="1"/>
</dbReference>
<reference evidence="5" key="1">
    <citation type="journal article" date="2021" name="IMA Fungus">
        <title>Genomic characterization of three marine fungi, including Emericellopsis atlantica sp. nov. with signatures of a generalist lifestyle and marine biomass degradation.</title>
        <authorList>
            <person name="Hagestad O.C."/>
            <person name="Hou L."/>
            <person name="Andersen J.H."/>
            <person name="Hansen E.H."/>
            <person name="Altermark B."/>
            <person name="Li C."/>
            <person name="Kuhnert E."/>
            <person name="Cox R.J."/>
            <person name="Crous P.W."/>
            <person name="Spatafora J.W."/>
            <person name="Lail K."/>
            <person name="Amirebrahimi M."/>
            <person name="Lipzen A."/>
            <person name="Pangilinan J."/>
            <person name="Andreopoulos W."/>
            <person name="Hayes R.D."/>
            <person name="Ng V."/>
            <person name="Grigoriev I.V."/>
            <person name="Jackson S.A."/>
            <person name="Sutton T.D.S."/>
            <person name="Dobson A.D.W."/>
            <person name="Rama T."/>
        </authorList>
    </citation>
    <scope>NUCLEOTIDE SEQUENCE</scope>
    <source>
        <strain evidence="5">TRa3180A</strain>
    </source>
</reference>
<comment type="similarity">
    <text evidence="4">Belongs to the copper transporter (Ctr) (TC 1.A.56) family. SLC31A subfamily.</text>
</comment>
<keyword evidence="4" id="KW-0186">Copper</keyword>
<keyword evidence="3 4" id="KW-0472">Membrane</keyword>
<dbReference type="PANTHER" id="PTHR12483:SF120">
    <property type="entry name" value="HIGH-AFFINITY COPPER TRANSPORTER CTRA2"/>
    <property type="match status" value="1"/>
</dbReference>
<keyword evidence="4" id="KW-0813">Transport</keyword>
<evidence type="ECO:0000313" key="5">
    <source>
        <dbReference type="EMBL" id="KAG9247442.1"/>
    </source>
</evidence>
<sequence>MGMAMTFFSATNTALYSLDWQPATVGAYAGTCIFLIILAVVFRGLIAMRSWREEAWRDVAFNRRYVTVAGKLPKSERLSHESSSKSMTISENGIEENVMVVKKKGQTRMPWRFSIDPVRAAMDTVIVGVGYLIMLAVMTMNTGYFLSIIGGTFLGSLAFGRFASDSHL</sequence>
<dbReference type="EMBL" id="MU253772">
    <property type="protein sequence ID" value="KAG9247442.1"/>
    <property type="molecule type" value="Genomic_DNA"/>
</dbReference>
<evidence type="ECO:0000256" key="2">
    <source>
        <dbReference type="ARBA" id="ARBA00022989"/>
    </source>
</evidence>
<keyword evidence="6" id="KW-1185">Reference proteome</keyword>
<feature type="transmembrane region" description="Helical" evidence="4">
    <location>
        <begin position="118"/>
        <end position="138"/>
    </location>
</feature>
<dbReference type="InterPro" id="IPR007274">
    <property type="entry name" value="Cop_transporter"/>
</dbReference>
<comment type="subcellular location">
    <subcellularLocation>
        <location evidence="4">Membrane</location>
        <topology evidence="4">Multi-pass membrane protein</topology>
    </subcellularLocation>
</comment>
<dbReference type="GO" id="GO:0005886">
    <property type="term" value="C:plasma membrane"/>
    <property type="evidence" value="ECO:0007669"/>
    <property type="project" value="TreeGrafter"/>
</dbReference>
<dbReference type="OrthoDB" id="73901at2759"/>
<evidence type="ECO:0000256" key="4">
    <source>
        <dbReference type="RuleBase" id="RU367022"/>
    </source>
</evidence>
<evidence type="ECO:0000256" key="1">
    <source>
        <dbReference type="ARBA" id="ARBA00022692"/>
    </source>
</evidence>
<dbReference type="AlphaFoldDB" id="A0A9P7Z969"/>